<keyword evidence="3" id="KW-1185">Reference proteome</keyword>
<dbReference type="AlphaFoldDB" id="A0AA41MKP1"/>
<sequence>MGPTWPSPPESLGRPSKLQSQQARDTWQHASAPDPPAWSVQLESGESTTQRLPLSQVFLPRPKSRSRCEEAGSLDLGPAANSLPPAPGSRAPTSSTCELKPQVRRTSSAGEKAFSHFPGLVSLHTPPSTVHSDPEPTPGSGLPPRTTAVPRSRAFLSPRVPISL</sequence>
<evidence type="ECO:0000256" key="1">
    <source>
        <dbReference type="SAM" id="MobiDB-lite"/>
    </source>
</evidence>
<protein>
    <submittedName>
        <fullName evidence="2">Uncharacterized protein</fullName>
    </submittedName>
</protein>
<comment type="caution">
    <text evidence="2">The sequence shown here is derived from an EMBL/GenBank/DDBJ whole genome shotgun (WGS) entry which is preliminary data.</text>
</comment>
<evidence type="ECO:0000313" key="2">
    <source>
        <dbReference type="EMBL" id="MBZ3873611.1"/>
    </source>
</evidence>
<feature type="compositionally biased region" description="Polar residues" evidence="1">
    <location>
        <begin position="17"/>
        <end position="29"/>
    </location>
</feature>
<organism evidence="2 3">
    <name type="scientific">Sciurus carolinensis</name>
    <name type="common">Eastern gray squirrel</name>
    <dbReference type="NCBI Taxonomy" id="30640"/>
    <lineage>
        <taxon>Eukaryota</taxon>
        <taxon>Metazoa</taxon>
        <taxon>Chordata</taxon>
        <taxon>Craniata</taxon>
        <taxon>Vertebrata</taxon>
        <taxon>Euteleostomi</taxon>
        <taxon>Mammalia</taxon>
        <taxon>Eutheria</taxon>
        <taxon>Euarchontoglires</taxon>
        <taxon>Glires</taxon>
        <taxon>Rodentia</taxon>
        <taxon>Sciuromorpha</taxon>
        <taxon>Sciuridae</taxon>
        <taxon>Sciurinae</taxon>
        <taxon>Sciurini</taxon>
        <taxon>Sciurus</taxon>
    </lineage>
</organism>
<feature type="compositionally biased region" description="Polar residues" evidence="1">
    <location>
        <begin position="41"/>
        <end position="53"/>
    </location>
</feature>
<dbReference type="Proteomes" id="UP001166674">
    <property type="component" value="Unassembled WGS sequence"/>
</dbReference>
<accession>A0AA41MKP1</accession>
<gene>
    <name evidence="2" type="ORF">SUZIE_123805</name>
</gene>
<evidence type="ECO:0000313" key="3">
    <source>
        <dbReference type="Proteomes" id="UP001166674"/>
    </source>
</evidence>
<proteinExistence type="predicted"/>
<reference evidence="2" key="1">
    <citation type="submission" date="2020-03" db="EMBL/GenBank/DDBJ databases">
        <title>Studies in the Genomics of Life Span.</title>
        <authorList>
            <person name="Glass D."/>
        </authorList>
    </citation>
    <scope>NUCLEOTIDE SEQUENCE</scope>
    <source>
        <strain evidence="2">SUZIE</strain>
        <tissue evidence="2">Muscle</tissue>
    </source>
</reference>
<dbReference type="EMBL" id="JAATJV010208932">
    <property type="protein sequence ID" value="MBZ3873611.1"/>
    <property type="molecule type" value="Genomic_DNA"/>
</dbReference>
<feature type="region of interest" description="Disordered" evidence="1">
    <location>
        <begin position="1"/>
        <end position="164"/>
    </location>
</feature>
<name>A0AA41MKP1_SCICA</name>